<dbReference type="InterPro" id="IPR036388">
    <property type="entry name" value="WH-like_DNA-bd_sf"/>
</dbReference>
<protein>
    <submittedName>
        <fullName evidence="5">Winged helix-turn-helix transcriptional regulator</fullName>
    </submittedName>
</protein>
<dbReference type="Gene3D" id="1.10.10.10">
    <property type="entry name" value="Winged helix-like DNA-binding domain superfamily/Winged helix DNA-binding domain"/>
    <property type="match status" value="1"/>
</dbReference>
<keyword evidence="2" id="KW-0238">DNA-binding</keyword>
<evidence type="ECO:0000313" key="6">
    <source>
        <dbReference type="Proteomes" id="UP000321046"/>
    </source>
</evidence>
<accession>A0A5C6X685</accession>
<dbReference type="AlphaFoldDB" id="A0A5C6X685"/>
<dbReference type="PROSITE" id="PS00846">
    <property type="entry name" value="HTH_ARSR_1"/>
    <property type="match status" value="1"/>
</dbReference>
<evidence type="ECO:0000256" key="3">
    <source>
        <dbReference type="ARBA" id="ARBA00023163"/>
    </source>
</evidence>
<dbReference type="OrthoDB" id="9810923at2"/>
<dbReference type="CDD" id="cd00090">
    <property type="entry name" value="HTH_ARSR"/>
    <property type="match status" value="1"/>
</dbReference>
<evidence type="ECO:0000313" key="5">
    <source>
        <dbReference type="EMBL" id="TXD32111.1"/>
    </source>
</evidence>
<dbReference type="InterPro" id="IPR011991">
    <property type="entry name" value="ArsR-like_HTH"/>
</dbReference>
<dbReference type="InterPro" id="IPR001845">
    <property type="entry name" value="HTH_ArsR_DNA-bd_dom"/>
</dbReference>
<sequence>MSSVETAQDLSTSTDDGCCEVFFVDAERVERAREALPAEHLVSAAAALFKVIGHPTRVRILLALAAEELCVCDLAQVLDATVSATSHQLRNMRAMGLVYFRTEGKLAYYRASDPVMVSLLQQGIEHARDRRSESHDDGGA</sequence>
<dbReference type="RefSeq" id="WP_146976778.1">
    <property type="nucleotide sequence ID" value="NZ_VOSL01000139.1"/>
</dbReference>
<feature type="domain" description="HTH arsR-type" evidence="4">
    <location>
        <begin position="37"/>
        <end position="131"/>
    </location>
</feature>
<dbReference type="GO" id="GO:0003700">
    <property type="term" value="F:DNA-binding transcription factor activity"/>
    <property type="evidence" value="ECO:0007669"/>
    <property type="project" value="InterPro"/>
</dbReference>
<evidence type="ECO:0000256" key="2">
    <source>
        <dbReference type="ARBA" id="ARBA00023125"/>
    </source>
</evidence>
<dbReference type="Proteomes" id="UP000321046">
    <property type="component" value="Unassembled WGS sequence"/>
</dbReference>
<dbReference type="InterPro" id="IPR036390">
    <property type="entry name" value="WH_DNA-bd_sf"/>
</dbReference>
<dbReference type="SMART" id="SM00418">
    <property type="entry name" value="HTH_ARSR"/>
    <property type="match status" value="1"/>
</dbReference>
<dbReference type="InterPro" id="IPR051011">
    <property type="entry name" value="Metal_resp_trans_reg"/>
</dbReference>
<evidence type="ECO:0000256" key="1">
    <source>
        <dbReference type="ARBA" id="ARBA00023015"/>
    </source>
</evidence>
<dbReference type="PANTHER" id="PTHR43132:SF6">
    <property type="entry name" value="HTH-TYPE TRANSCRIPTIONAL REPRESSOR CZRA"/>
    <property type="match status" value="1"/>
</dbReference>
<dbReference type="PANTHER" id="PTHR43132">
    <property type="entry name" value="ARSENICAL RESISTANCE OPERON REPRESSOR ARSR-RELATED"/>
    <property type="match status" value="1"/>
</dbReference>
<dbReference type="GO" id="GO:0003677">
    <property type="term" value="F:DNA binding"/>
    <property type="evidence" value="ECO:0007669"/>
    <property type="project" value="UniProtKB-KW"/>
</dbReference>
<proteinExistence type="predicted"/>
<dbReference type="SUPFAM" id="SSF46785">
    <property type="entry name" value="Winged helix' DNA-binding domain"/>
    <property type="match status" value="1"/>
</dbReference>
<evidence type="ECO:0000259" key="4">
    <source>
        <dbReference type="PROSITE" id="PS50987"/>
    </source>
</evidence>
<dbReference type="InterPro" id="IPR018334">
    <property type="entry name" value="ArsR_HTH"/>
</dbReference>
<comment type="caution">
    <text evidence="5">The sequence shown here is derived from an EMBL/GenBank/DDBJ whole genome shotgun (WGS) entry which is preliminary data.</text>
</comment>
<keyword evidence="3" id="KW-0804">Transcription</keyword>
<dbReference type="Pfam" id="PF01022">
    <property type="entry name" value="HTH_5"/>
    <property type="match status" value="1"/>
</dbReference>
<dbReference type="PROSITE" id="PS50987">
    <property type="entry name" value="HTH_ARSR_2"/>
    <property type="match status" value="1"/>
</dbReference>
<gene>
    <name evidence="5" type="ORF">FRC96_18720</name>
</gene>
<dbReference type="EMBL" id="VOSL01000139">
    <property type="protein sequence ID" value="TXD32111.1"/>
    <property type="molecule type" value="Genomic_DNA"/>
</dbReference>
<reference evidence="5 6" key="1">
    <citation type="submission" date="2019-08" db="EMBL/GenBank/DDBJ databases">
        <title>Bradymonadales sp. TMQ2.</title>
        <authorList>
            <person name="Liang Q."/>
        </authorList>
    </citation>
    <scope>NUCLEOTIDE SEQUENCE [LARGE SCALE GENOMIC DNA]</scope>
    <source>
        <strain evidence="5 6">TMQ2</strain>
    </source>
</reference>
<keyword evidence="1" id="KW-0805">Transcription regulation</keyword>
<organism evidence="5 6">
    <name type="scientific">Lujinxingia vulgaris</name>
    <dbReference type="NCBI Taxonomy" id="2600176"/>
    <lineage>
        <taxon>Bacteria</taxon>
        <taxon>Deltaproteobacteria</taxon>
        <taxon>Bradymonadales</taxon>
        <taxon>Lujinxingiaceae</taxon>
        <taxon>Lujinxingia</taxon>
    </lineage>
</organism>
<dbReference type="NCBIfam" id="NF033788">
    <property type="entry name" value="HTH_metalloreg"/>
    <property type="match status" value="1"/>
</dbReference>
<name>A0A5C6X685_9DELT</name>
<dbReference type="PRINTS" id="PR00778">
    <property type="entry name" value="HTHARSR"/>
</dbReference>